<dbReference type="InterPro" id="IPR023213">
    <property type="entry name" value="CAT-like_dom_sf"/>
</dbReference>
<dbReference type="InterPro" id="IPR001078">
    <property type="entry name" value="2-oxoacid_DH_actylTfrase"/>
</dbReference>
<gene>
    <name evidence="2" type="ORF">DSAG12_01485</name>
</gene>
<evidence type="ECO:0000259" key="1">
    <source>
        <dbReference type="Pfam" id="PF00198"/>
    </source>
</evidence>
<evidence type="ECO:0000313" key="2">
    <source>
        <dbReference type="EMBL" id="QEE15658.1"/>
    </source>
</evidence>
<proteinExistence type="predicted"/>
<dbReference type="EMBL" id="CP042905">
    <property type="protein sequence ID" value="QEE15658.1"/>
    <property type="molecule type" value="Genomic_DNA"/>
</dbReference>
<sequence length="276" mass="31616">MKEKDSVTIKKISPMAKAIDDYRSVAKQMHTIWAFGAADITECRKRLRKHKETSGESISFTAFLIACYARVVEKHKYPINTLRYKKKEYFIFDEVDVMTNIERNVDGVKKPVNYTVRNAHIKTLREIHNEIRAAQTKKIELTTGNKGGKKLIKYFPKFPRFIRKIIIHKIFSTPLLKKKLLGTVGLTAAGMMAKTANQLGWMIHLTPHTFSLGIGAISRGYELDKEGKIVERERLAATIAFDHSVIDGAPASRFLEDMYFMIHSGCLEEEWCFKSL</sequence>
<protein>
    <submittedName>
        <fullName evidence="2">2-oxo acid dehydrogenase subunit E2</fullName>
    </submittedName>
</protein>
<dbReference type="GO" id="GO:0016746">
    <property type="term" value="F:acyltransferase activity"/>
    <property type="evidence" value="ECO:0007669"/>
    <property type="project" value="InterPro"/>
</dbReference>
<dbReference type="Pfam" id="PF00198">
    <property type="entry name" value="2-oxoacid_dh"/>
    <property type="match status" value="1"/>
</dbReference>
<reference evidence="2 3" key="1">
    <citation type="journal article" date="2020" name="Nature">
        <title>Isolation of an archaeon at the prokaryote-eukaryote interface.</title>
        <authorList>
            <person name="Imachi H."/>
            <person name="Nobu M.K."/>
            <person name="Nakahara N."/>
            <person name="Morono Y."/>
            <person name="Ogawara M."/>
            <person name="Takaki Y."/>
            <person name="Takano Y."/>
            <person name="Uematsu K."/>
            <person name="Ikuta T."/>
            <person name="Ito M."/>
            <person name="Matsui Y."/>
            <person name="Miyazaki M."/>
            <person name="Murata K."/>
            <person name="Saito Y."/>
            <person name="Sakai S."/>
            <person name="Song C."/>
            <person name="Tasumi E."/>
            <person name="Yamanaka Y."/>
            <person name="Yamaguchi T."/>
            <person name="Kamagata Y."/>
            <person name="Tamaki H."/>
            <person name="Takai K."/>
        </authorList>
    </citation>
    <scope>NUCLEOTIDE SEQUENCE [LARGE SCALE GENOMIC DNA]</scope>
    <source>
        <strain evidence="2 3">MK-D1</strain>
    </source>
</reference>
<accession>A0A5B9D8R4</accession>
<dbReference type="GeneID" id="41329479"/>
<dbReference type="OrthoDB" id="56234at2157"/>
<dbReference type="KEGG" id="psyt:DSAG12_01485"/>
<dbReference type="Proteomes" id="UP000321408">
    <property type="component" value="Chromosome"/>
</dbReference>
<organism evidence="2 3">
    <name type="scientific">Promethearchaeum syntrophicum</name>
    <dbReference type="NCBI Taxonomy" id="2594042"/>
    <lineage>
        <taxon>Archaea</taxon>
        <taxon>Promethearchaeati</taxon>
        <taxon>Promethearchaeota</taxon>
        <taxon>Promethearchaeia</taxon>
        <taxon>Promethearchaeales</taxon>
        <taxon>Promethearchaeaceae</taxon>
        <taxon>Promethearchaeum</taxon>
    </lineage>
</organism>
<dbReference type="Gene3D" id="3.30.559.10">
    <property type="entry name" value="Chloramphenicol acetyltransferase-like domain"/>
    <property type="match status" value="1"/>
</dbReference>
<keyword evidence="3" id="KW-1185">Reference proteome</keyword>
<name>A0A5B9D8R4_9ARCH</name>
<dbReference type="RefSeq" id="WP_147662560.1">
    <property type="nucleotide sequence ID" value="NZ_CP042905.2"/>
</dbReference>
<evidence type="ECO:0000313" key="3">
    <source>
        <dbReference type="Proteomes" id="UP000321408"/>
    </source>
</evidence>
<feature type="domain" description="2-oxoacid dehydrogenase acyltransferase catalytic" evidence="1">
    <location>
        <begin position="210"/>
        <end position="262"/>
    </location>
</feature>
<dbReference type="SUPFAM" id="SSF52777">
    <property type="entry name" value="CoA-dependent acyltransferases"/>
    <property type="match status" value="1"/>
</dbReference>
<dbReference type="AlphaFoldDB" id="A0A5B9D8R4"/>
<reference evidence="2 3" key="2">
    <citation type="journal article" date="2024" name="Int. J. Syst. Evol. Microbiol.">
        <title>Promethearchaeum syntrophicum gen. nov., sp. nov., an anaerobic, obligately syntrophic archaeon, the first isolate of the lineage 'Asgard' archaea, and proposal of the new archaeal phylum Promethearchaeota phyl. nov. and kingdom Promethearchaeati regn. nov.</title>
        <authorList>
            <person name="Imachi H."/>
            <person name="Nobu M.K."/>
            <person name="Kato S."/>
            <person name="Takaki Y."/>
            <person name="Miyazaki M."/>
            <person name="Miyata M."/>
            <person name="Ogawara M."/>
            <person name="Saito Y."/>
            <person name="Sakai S."/>
            <person name="Tahara Y.O."/>
            <person name="Takano Y."/>
            <person name="Tasumi E."/>
            <person name="Uematsu K."/>
            <person name="Yoshimura T."/>
            <person name="Itoh T."/>
            <person name="Ohkuma M."/>
            <person name="Takai K."/>
        </authorList>
    </citation>
    <scope>NUCLEOTIDE SEQUENCE [LARGE SCALE GENOMIC DNA]</scope>
    <source>
        <strain evidence="2 3">MK-D1</strain>
    </source>
</reference>